<organism evidence="2 3">
    <name type="scientific">Flavobacterium ponti</name>
    <dbReference type="NCBI Taxonomy" id="665133"/>
    <lineage>
        <taxon>Bacteria</taxon>
        <taxon>Pseudomonadati</taxon>
        <taxon>Bacteroidota</taxon>
        <taxon>Flavobacteriia</taxon>
        <taxon>Flavobacteriales</taxon>
        <taxon>Flavobacteriaceae</taxon>
        <taxon>Flavobacterium</taxon>
    </lineage>
</organism>
<evidence type="ECO:0000313" key="2">
    <source>
        <dbReference type="EMBL" id="MFC4739002.1"/>
    </source>
</evidence>
<keyword evidence="1" id="KW-0732">Signal</keyword>
<protein>
    <recommendedName>
        <fullName evidence="4">TonB-dependent receptor plug domain-containing protein</fullName>
    </recommendedName>
</protein>
<evidence type="ECO:0000313" key="3">
    <source>
        <dbReference type="Proteomes" id="UP001595885"/>
    </source>
</evidence>
<dbReference type="RefSeq" id="WP_379738301.1">
    <property type="nucleotide sequence ID" value="NZ_JBHSGW010000002.1"/>
</dbReference>
<sequence>MKKRYPFLFFILLFYSVSAQEKDNHQKIIESINNYYSLSSENIHLHLNKSSYLTNENIWFKGYIIDKKTNGLNNETTNVYVRLLDENKVEITNKLFLANNGTIIGNFKLDNNYNSGTYYLHTYTNFMNNFEEDESSIFPIEIINTKDKSTSNSDNTISEDFIKFSIEGGKLIFQCDNTIGVQIKNCSGEGLKINSIKVIDSKNNIINQFSTNSQGYGKFDILKTKNENYKIIVEQNGVKVEKKLPDVNSEGITMSVNNYSDTNNFLIKIKTNIYTFEKIKDESLTLVIQKNNQISLADFYLDETTKDLILEKKILFKGLNSIRIIDQNNNSLCERFIYNHPENPTKINLEKTILKDSIIIKGRLKDRIANFSVSVLPAETTSSFEKNAITSQFNFNTYLNNELENYSYYFKDFDRNKQYELDLALLNQSTNKYNWNNITTKKSTIKYPFEKGLTLEGSTIEKVKNNENYIVFLLLKDNGLNLQTELSQENKFEFDNLIAIDSSTLFISLLKNNSKYENIHFNTKILNNNKVLLKPSLNNVFKCSPRKYISLTSYNTDYPYVETVNQLNDVVLTETVKEKFLYTDNFENRTGTIGIKIDDSTEQQYQDVLSFISTHGFDVKIDPKSNRVIIASRIVNSINAKSSLKPTVYLDNAPLSNFDSLLNLSLKDVEEVYLNKRGYGQGMSAPSGTIRIYTKKKFGTTKEVKNSSIAVLIKNGFQQEKPFKNPQYVNYQNLSFRRYGTIDWIPNIYTDENGEFEFKFPILEQKSIAFNIQGIDNEGNFYYENITLEVK</sequence>
<dbReference type="EMBL" id="JBHSGW010000002">
    <property type="protein sequence ID" value="MFC4739002.1"/>
    <property type="molecule type" value="Genomic_DNA"/>
</dbReference>
<comment type="caution">
    <text evidence="2">The sequence shown here is derived from an EMBL/GenBank/DDBJ whole genome shotgun (WGS) entry which is preliminary data.</text>
</comment>
<keyword evidence="3" id="KW-1185">Reference proteome</keyword>
<gene>
    <name evidence="2" type="ORF">ACFO3U_03255</name>
</gene>
<feature type="chain" id="PRO_5047225170" description="TonB-dependent receptor plug domain-containing protein" evidence="1">
    <location>
        <begin position="20"/>
        <end position="791"/>
    </location>
</feature>
<dbReference type="Gene3D" id="2.60.40.1930">
    <property type="match status" value="1"/>
</dbReference>
<evidence type="ECO:0000256" key="1">
    <source>
        <dbReference type="SAM" id="SignalP"/>
    </source>
</evidence>
<name>A0ABV9P072_9FLAO</name>
<proteinExistence type="predicted"/>
<dbReference type="Proteomes" id="UP001595885">
    <property type="component" value="Unassembled WGS sequence"/>
</dbReference>
<feature type="signal peptide" evidence="1">
    <location>
        <begin position="1"/>
        <end position="19"/>
    </location>
</feature>
<accession>A0ABV9P072</accession>
<reference evidence="3" key="1">
    <citation type="journal article" date="2019" name="Int. J. Syst. Evol. Microbiol.">
        <title>The Global Catalogue of Microorganisms (GCM) 10K type strain sequencing project: providing services to taxonomists for standard genome sequencing and annotation.</title>
        <authorList>
            <consortium name="The Broad Institute Genomics Platform"/>
            <consortium name="The Broad Institute Genome Sequencing Center for Infectious Disease"/>
            <person name="Wu L."/>
            <person name="Ma J."/>
        </authorList>
    </citation>
    <scope>NUCLEOTIDE SEQUENCE [LARGE SCALE GENOMIC DNA]</scope>
    <source>
        <strain evidence="3">CCUG 50349</strain>
    </source>
</reference>
<evidence type="ECO:0008006" key="4">
    <source>
        <dbReference type="Google" id="ProtNLM"/>
    </source>
</evidence>